<keyword evidence="2" id="KW-1185">Reference proteome</keyword>
<name>A0AAW1TWT5_9CUCU</name>
<gene>
    <name evidence="1" type="ORF">WA026_019596</name>
</gene>
<accession>A0AAW1TWT5</accession>
<organism evidence="1 2">
    <name type="scientific">Henosepilachna vigintioctopunctata</name>
    <dbReference type="NCBI Taxonomy" id="420089"/>
    <lineage>
        <taxon>Eukaryota</taxon>
        <taxon>Metazoa</taxon>
        <taxon>Ecdysozoa</taxon>
        <taxon>Arthropoda</taxon>
        <taxon>Hexapoda</taxon>
        <taxon>Insecta</taxon>
        <taxon>Pterygota</taxon>
        <taxon>Neoptera</taxon>
        <taxon>Endopterygota</taxon>
        <taxon>Coleoptera</taxon>
        <taxon>Polyphaga</taxon>
        <taxon>Cucujiformia</taxon>
        <taxon>Coccinelloidea</taxon>
        <taxon>Coccinellidae</taxon>
        <taxon>Epilachninae</taxon>
        <taxon>Epilachnini</taxon>
        <taxon>Henosepilachna</taxon>
    </lineage>
</organism>
<dbReference type="AlphaFoldDB" id="A0AAW1TWT5"/>
<comment type="caution">
    <text evidence="1">The sequence shown here is derived from an EMBL/GenBank/DDBJ whole genome shotgun (WGS) entry which is preliminary data.</text>
</comment>
<evidence type="ECO:0000313" key="2">
    <source>
        <dbReference type="Proteomes" id="UP001431783"/>
    </source>
</evidence>
<reference evidence="1 2" key="1">
    <citation type="submission" date="2023-03" db="EMBL/GenBank/DDBJ databases">
        <title>Genome insight into feeding habits of ladybird beetles.</title>
        <authorList>
            <person name="Li H.-S."/>
            <person name="Huang Y.-H."/>
            <person name="Pang H."/>
        </authorList>
    </citation>
    <scope>NUCLEOTIDE SEQUENCE [LARGE SCALE GENOMIC DNA]</scope>
    <source>
        <strain evidence="1">SYSU_2023b</strain>
        <tissue evidence="1">Whole body</tissue>
    </source>
</reference>
<protein>
    <submittedName>
        <fullName evidence="1">Uncharacterized protein</fullName>
    </submittedName>
</protein>
<dbReference type="EMBL" id="JARQZJ010000013">
    <property type="protein sequence ID" value="KAK9872812.1"/>
    <property type="molecule type" value="Genomic_DNA"/>
</dbReference>
<sequence length="237" mass="27930">MKKRNDDINKKDKVSGENTIELTYKEKNIERDVESLNMRTGPDVNILNELYDSLDKTLINSRIDHDSLEINVNVPKDHEERMFDSLEVDSRHIWAKELENIAKSSDMVVSKLENTFPRQSPDDKIQFALENIKILNEIQRKIHKINNLVDVFKKNMTRGKVHALSSMYESFKTPQNFYNDLSKLQTESIKFRRRNLSLPTFVERHLNYEPKIMNAEKYPRNRDNVQKKAELQSGEGY</sequence>
<proteinExistence type="predicted"/>
<evidence type="ECO:0000313" key="1">
    <source>
        <dbReference type="EMBL" id="KAK9872812.1"/>
    </source>
</evidence>
<dbReference type="Proteomes" id="UP001431783">
    <property type="component" value="Unassembled WGS sequence"/>
</dbReference>